<keyword evidence="7" id="KW-1015">Disulfide bond</keyword>
<dbReference type="GO" id="GO:0030600">
    <property type="term" value="F:feruloyl esterase activity"/>
    <property type="evidence" value="ECO:0007669"/>
    <property type="project" value="UniProtKB-ARBA"/>
</dbReference>
<evidence type="ECO:0000256" key="4">
    <source>
        <dbReference type="ARBA" id="ARBA00022729"/>
    </source>
</evidence>
<evidence type="ECO:0000256" key="7">
    <source>
        <dbReference type="ARBA" id="ARBA00023157"/>
    </source>
</evidence>
<feature type="compositionally biased region" description="Polar residues" evidence="9">
    <location>
        <begin position="1"/>
        <end position="12"/>
    </location>
</feature>
<keyword evidence="11" id="KW-1185">Reference proteome</keyword>
<reference evidence="10 11" key="1">
    <citation type="submission" date="2015-06" db="EMBL/GenBank/DDBJ databases">
        <title>Survival trade-offs in plant roots during colonization by closely related pathogenic and mutualistic fungi.</title>
        <authorList>
            <person name="Hacquard S."/>
            <person name="Kracher B."/>
            <person name="Hiruma K."/>
            <person name="Weinman A."/>
            <person name="Muench P."/>
            <person name="Garrido Oter R."/>
            <person name="Ver Loren van Themaat E."/>
            <person name="Dallerey J.-F."/>
            <person name="Damm U."/>
            <person name="Henrissat B."/>
            <person name="Lespinet O."/>
            <person name="Thon M."/>
            <person name="Kemen E."/>
            <person name="McHardy A.C."/>
            <person name="Schulze-Lefert P."/>
            <person name="O'Connell R.J."/>
        </authorList>
    </citation>
    <scope>NUCLEOTIDE SEQUENCE [LARGE SCALE GENOMIC DNA]</scope>
    <source>
        <strain evidence="10 11">0861</strain>
    </source>
</reference>
<keyword evidence="3" id="KW-0479">Metal-binding</keyword>
<name>A0A166ZE34_9PEZI</name>
<dbReference type="SUPFAM" id="SSF53474">
    <property type="entry name" value="alpha/beta-Hydrolases"/>
    <property type="match status" value="1"/>
</dbReference>
<evidence type="ECO:0000256" key="1">
    <source>
        <dbReference type="ARBA" id="ARBA00006249"/>
    </source>
</evidence>
<evidence type="ECO:0000313" key="11">
    <source>
        <dbReference type="Proteomes" id="UP000076552"/>
    </source>
</evidence>
<dbReference type="InterPro" id="IPR011118">
    <property type="entry name" value="Tannase/feruloyl_esterase"/>
</dbReference>
<evidence type="ECO:0000256" key="2">
    <source>
        <dbReference type="ARBA" id="ARBA00022487"/>
    </source>
</evidence>
<sequence length="644" mass="70469">MESNARSTTSEAYESEQRETRRRVFITGRDPGVVVLLDLGLFSTGVPNIVDTGNRAIYSATMLSKHVLAPSGLLATLCNLPGVSAAPQACRPETFTFPDILGAQHVKTTTTVVRNFTGFRGLMHEPAVIVPASGVRPFCNVTVSYTHAGHDDLVSVHVWLPLERGDWNERLMGVGGGGFVVGDVDGDYPSAAVHEGYVAAVTDGGHPAGSPPDEWALKSPGNLDWPLFVNFGYRSLHELAVVGKSVTKEFYGGEVARYAYWKGCSTGGRQGLAVAQRYPGDFDGVLSACPAVEFPAMVTALYYPQLVMRETGYWPSGCELRAVVAAGVEACDLTDGVRDGIIGRLGECVFDVGNVEGRAYECDGEKRKVSRKAVEVVETVMRGVLDEEGKRMFPGYVPGTPFSGMLAMMNSVCEDEEDRTKCRGVPFSVTQEWIRLFIEKDPGFDIEAMAMEEYRDVFRKGVKEFDSVIGGSPDLRRFRERKGKVLMWHGMADQAISVSVGRAFYEKAKRLDEERGVAIGDYWRYFEVPGVNHCVSMHGAPFPWDAFERLRKWVEEGVAPDELEARVIVNRGAGMGLGEEPRRICLWPEEGVWDGQAWKCLKPGEKIKAGGEKIKAGGEKIKVGGEKIKAGGEKIKVGGEKDEL</sequence>
<evidence type="ECO:0000256" key="6">
    <source>
        <dbReference type="ARBA" id="ARBA00022837"/>
    </source>
</evidence>
<evidence type="ECO:0000256" key="8">
    <source>
        <dbReference type="RuleBase" id="RU361238"/>
    </source>
</evidence>
<gene>
    <name evidence="10" type="ORF">CT0861_10567</name>
</gene>
<dbReference type="Pfam" id="PF07519">
    <property type="entry name" value="Tannase"/>
    <property type="match status" value="1"/>
</dbReference>
<keyword evidence="2" id="KW-0719">Serine esterase</keyword>
<feature type="region of interest" description="Disordered" evidence="9">
    <location>
        <begin position="1"/>
        <end position="20"/>
    </location>
</feature>
<dbReference type="PANTHER" id="PTHR33938:SF8">
    <property type="entry name" value="CARBOXYLIC ESTER HYDROLASE"/>
    <property type="match status" value="1"/>
</dbReference>
<evidence type="ECO:0000256" key="5">
    <source>
        <dbReference type="ARBA" id="ARBA00022801"/>
    </source>
</evidence>
<evidence type="ECO:0000256" key="3">
    <source>
        <dbReference type="ARBA" id="ARBA00022723"/>
    </source>
</evidence>
<proteinExistence type="inferred from homology"/>
<evidence type="ECO:0000256" key="9">
    <source>
        <dbReference type="SAM" id="MobiDB-lite"/>
    </source>
</evidence>
<comment type="caution">
    <text evidence="10">The sequence shown here is derived from an EMBL/GenBank/DDBJ whole genome shotgun (WGS) entry which is preliminary data.</text>
</comment>
<comment type="similarity">
    <text evidence="1 8">Belongs to the tannase family.</text>
</comment>
<dbReference type="AlphaFoldDB" id="A0A166ZE34"/>
<dbReference type="Gene3D" id="3.40.50.1820">
    <property type="entry name" value="alpha/beta hydrolase"/>
    <property type="match status" value="1"/>
</dbReference>
<evidence type="ECO:0000313" key="10">
    <source>
        <dbReference type="EMBL" id="KZL78786.1"/>
    </source>
</evidence>
<dbReference type="InterPro" id="IPR029058">
    <property type="entry name" value="AB_hydrolase_fold"/>
</dbReference>
<dbReference type="EMBL" id="LFIV01000001">
    <property type="protein sequence ID" value="KZL78786.1"/>
    <property type="molecule type" value="Genomic_DNA"/>
</dbReference>
<keyword evidence="4" id="KW-0732">Signal</keyword>
<keyword evidence="5 8" id="KW-0378">Hydrolase</keyword>
<dbReference type="GO" id="GO:0046872">
    <property type="term" value="F:metal ion binding"/>
    <property type="evidence" value="ECO:0007669"/>
    <property type="project" value="UniProtKB-KW"/>
</dbReference>
<dbReference type="PANTHER" id="PTHR33938">
    <property type="entry name" value="FERULOYL ESTERASE B-RELATED"/>
    <property type="match status" value="1"/>
</dbReference>
<accession>A0A166ZE34</accession>
<dbReference type="EC" id="3.1.1.-" evidence="8"/>
<keyword evidence="6" id="KW-0106">Calcium</keyword>
<dbReference type="Proteomes" id="UP000076552">
    <property type="component" value="Unassembled WGS sequence"/>
</dbReference>
<protein>
    <recommendedName>
        <fullName evidence="8">Carboxylic ester hydrolase</fullName>
        <ecNumber evidence="8">3.1.1.-</ecNumber>
    </recommendedName>
</protein>
<organism evidence="10 11">
    <name type="scientific">Colletotrichum tofieldiae</name>
    <dbReference type="NCBI Taxonomy" id="708197"/>
    <lineage>
        <taxon>Eukaryota</taxon>
        <taxon>Fungi</taxon>
        <taxon>Dikarya</taxon>
        <taxon>Ascomycota</taxon>
        <taxon>Pezizomycotina</taxon>
        <taxon>Sordariomycetes</taxon>
        <taxon>Hypocreomycetidae</taxon>
        <taxon>Glomerellales</taxon>
        <taxon>Glomerellaceae</taxon>
        <taxon>Colletotrichum</taxon>
        <taxon>Colletotrichum spaethianum species complex</taxon>
    </lineage>
</organism>
<dbReference type="STRING" id="708197.A0A166ZE34"/>